<name>A0AAN9JNS4_CLITE</name>
<dbReference type="Pfam" id="PF00954">
    <property type="entry name" value="S_locus_glycop"/>
    <property type="match status" value="1"/>
</dbReference>
<reference evidence="5 6" key="1">
    <citation type="submission" date="2024-01" db="EMBL/GenBank/DDBJ databases">
        <title>The genomes of 5 underutilized Papilionoideae crops provide insights into root nodulation and disease resistance.</title>
        <authorList>
            <person name="Yuan L."/>
        </authorList>
    </citation>
    <scope>NUCLEOTIDE SEQUENCE [LARGE SCALE GENOMIC DNA]</scope>
    <source>
        <strain evidence="5">LY-2023</strain>
        <tissue evidence="5">Leaf</tissue>
    </source>
</reference>
<keyword evidence="6" id="KW-1185">Reference proteome</keyword>
<dbReference type="PROSITE" id="PS50948">
    <property type="entry name" value="PAN"/>
    <property type="match status" value="1"/>
</dbReference>
<dbReference type="CDD" id="cd01098">
    <property type="entry name" value="PAN_AP_plant"/>
    <property type="match status" value="1"/>
</dbReference>
<dbReference type="PANTHER" id="PTHR32444:SF198">
    <property type="entry name" value="BULB-TYPE LECTIN DOMAIN-CONTAINING PROTEIN"/>
    <property type="match status" value="1"/>
</dbReference>
<feature type="domain" description="Apple" evidence="4">
    <location>
        <begin position="182"/>
        <end position="268"/>
    </location>
</feature>
<keyword evidence="3" id="KW-0812">Transmembrane</keyword>
<evidence type="ECO:0000259" key="4">
    <source>
        <dbReference type="PROSITE" id="PS50948"/>
    </source>
</evidence>
<dbReference type="PANTHER" id="PTHR32444">
    <property type="entry name" value="BULB-TYPE LECTIN DOMAIN-CONTAINING PROTEIN"/>
    <property type="match status" value="1"/>
</dbReference>
<evidence type="ECO:0000313" key="5">
    <source>
        <dbReference type="EMBL" id="KAK7302670.1"/>
    </source>
</evidence>
<dbReference type="InterPro" id="IPR003609">
    <property type="entry name" value="Pan_app"/>
</dbReference>
<dbReference type="EMBL" id="JAYKXN010000003">
    <property type="protein sequence ID" value="KAK7302670.1"/>
    <property type="molecule type" value="Genomic_DNA"/>
</dbReference>
<organism evidence="5 6">
    <name type="scientific">Clitoria ternatea</name>
    <name type="common">Butterfly pea</name>
    <dbReference type="NCBI Taxonomy" id="43366"/>
    <lineage>
        <taxon>Eukaryota</taxon>
        <taxon>Viridiplantae</taxon>
        <taxon>Streptophyta</taxon>
        <taxon>Embryophyta</taxon>
        <taxon>Tracheophyta</taxon>
        <taxon>Spermatophyta</taxon>
        <taxon>Magnoliopsida</taxon>
        <taxon>eudicotyledons</taxon>
        <taxon>Gunneridae</taxon>
        <taxon>Pentapetalae</taxon>
        <taxon>rosids</taxon>
        <taxon>fabids</taxon>
        <taxon>Fabales</taxon>
        <taxon>Fabaceae</taxon>
        <taxon>Papilionoideae</taxon>
        <taxon>50 kb inversion clade</taxon>
        <taxon>NPAAA clade</taxon>
        <taxon>indigoferoid/millettioid clade</taxon>
        <taxon>Phaseoleae</taxon>
        <taxon>Clitoria</taxon>
    </lineage>
</organism>
<comment type="caution">
    <text evidence="5">The sequence shown here is derived from an EMBL/GenBank/DDBJ whole genome shotgun (WGS) entry which is preliminary data.</text>
</comment>
<evidence type="ECO:0000256" key="1">
    <source>
        <dbReference type="ARBA" id="ARBA00022729"/>
    </source>
</evidence>
<accession>A0AAN9JNS4</accession>
<keyword evidence="1" id="KW-0732">Signal</keyword>
<feature type="transmembrane region" description="Helical" evidence="3">
    <location>
        <begin position="272"/>
        <end position="289"/>
    </location>
</feature>
<keyword evidence="3" id="KW-0472">Membrane</keyword>
<protein>
    <recommendedName>
        <fullName evidence="4">Apple domain-containing protein</fullName>
    </recommendedName>
</protein>
<proteinExistence type="predicted"/>
<dbReference type="Pfam" id="PF08276">
    <property type="entry name" value="PAN_2"/>
    <property type="match status" value="1"/>
</dbReference>
<keyword evidence="3" id="KW-1133">Transmembrane helix</keyword>
<dbReference type="SMART" id="SM00473">
    <property type="entry name" value="PAN_AP"/>
    <property type="match status" value="1"/>
</dbReference>
<dbReference type="GO" id="GO:0048544">
    <property type="term" value="P:recognition of pollen"/>
    <property type="evidence" value="ECO:0007669"/>
    <property type="project" value="InterPro"/>
</dbReference>
<keyword evidence="2" id="KW-1015">Disulfide bond</keyword>
<evidence type="ECO:0000256" key="2">
    <source>
        <dbReference type="ARBA" id="ARBA00023157"/>
    </source>
</evidence>
<dbReference type="AlphaFoldDB" id="A0AAN9JNS4"/>
<sequence length="299" mass="33606">MKITRNKRTGEEVRITSWKSHSDPSIGNFSLSFGTSSVPEGFVWNGTRPFWRTGPWNGQVFTGIPQMNSSYLNGYNVGDDGNETSYITFSYANESYLAMFVLNWQGKFGGRNWNAEKKEWEGGWNAQTSECDVYGTCGAFGICSSESSPICSCMQGFEPRNKEEWNEKNWASGCVRRTALQCETGKSQNGTGNSKGDGFLRQQMVKVPDFAEWSWVRAEDECRSQCLRNCNCFAYSYDAGIGCMSWSGNLVDTQQFTREGIDLYIRLANSDLPINGIVIVVILCLMRFFNFNFSLGIGL</sequence>
<evidence type="ECO:0000313" key="6">
    <source>
        <dbReference type="Proteomes" id="UP001359559"/>
    </source>
</evidence>
<evidence type="ECO:0000256" key="3">
    <source>
        <dbReference type="SAM" id="Phobius"/>
    </source>
</evidence>
<dbReference type="Proteomes" id="UP001359559">
    <property type="component" value="Unassembled WGS sequence"/>
</dbReference>
<gene>
    <name evidence="5" type="ORF">RJT34_13563</name>
</gene>
<dbReference type="InterPro" id="IPR000858">
    <property type="entry name" value="S_locus_glycoprot_dom"/>
</dbReference>